<accession>A0ABD2YW55</accession>
<dbReference type="Proteomes" id="UP001630127">
    <property type="component" value="Unassembled WGS sequence"/>
</dbReference>
<reference evidence="3 4" key="1">
    <citation type="submission" date="2024-11" db="EMBL/GenBank/DDBJ databases">
        <title>A near-complete genome assembly of Cinchona calisaya.</title>
        <authorList>
            <person name="Lian D.C."/>
            <person name="Zhao X.W."/>
            <person name="Wei L."/>
        </authorList>
    </citation>
    <scope>NUCLEOTIDE SEQUENCE [LARGE SCALE GENOMIC DNA]</scope>
    <source>
        <tissue evidence="3">Nenye</tissue>
    </source>
</reference>
<dbReference type="EMBL" id="JBJUIK010000012">
    <property type="protein sequence ID" value="KAL3511099.1"/>
    <property type="molecule type" value="Genomic_DNA"/>
</dbReference>
<feature type="compositionally biased region" description="Low complexity" evidence="1">
    <location>
        <begin position="1"/>
        <end position="19"/>
    </location>
</feature>
<feature type="region of interest" description="Disordered" evidence="1">
    <location>
        <begin position="135"/>
        <end position="172"/>
    </location>
</feature>
<dbReference type="PANTHER" id="PTHR34357:SF2">
    <property type="entry name" value="F26F24.3-RELATED"/>
    <property type="match status" value="1"/>
</dbReference>
<evidence type="ECO:0000313" key="3">
    <source>
        <dbReference type="EMBL" id="KAL3511099.1"/>
    </source>
</evidence>
<proteinExistence type="predicted"/>
<evidence type="ECO:0000259" key="2">
    <source>
        <dbReference type="SMART" id="SM01227"/>
    </source>
</evidence>
<dbReference type="AlphaFoldDB" id="A0ABD2YW55"/>
<name>A0ABD2YW55_9GENT</name>
<sequence length="172" mass="18926">MGVTLSTTAAARATSVNSSPTSPLTHDSKLGSEPTHDHRPKAPETEDAAEKSSSEDIEVEEEEAICGFGLIRKDERFKDIVVEELEKCIEECEENPKREEEVIKCFNITTMLKRCIKAHPDYLVPLLQAEKAARKEEEKEKKVVSEKGVDRIHPAEDSAAPAPVVAAQGSDD</sequence>
<feature type="region of interest" description="Disordered" evidence="1">
    <location>
        <begin position="1"/>
        <end position="60"/>
    </location>
</feature>
<evidence type="ECO:0000256" key="1">
    <source>
        <dbReference type="SAM" id="MobiDB-lite"/>
    </source>
</evidence>
<gene>
    <name evidence="3" type="ORF">ACH5RR_030500</name>
</gene>
<feature type="compositionally biased region" description="Basic and acidic residues" evidence="1">
    <location>
        <begin position="26"/>
        <end position="54"/>
    </location>
</feature>
<dbReference type="PANTHER" id="PTHR34357">
    <property type="entry name" value="F7A19.14 PROTEIN-RELATED"/>
    <property type="match status" value="1"/>
</dbReference>
<dbReference type="Pfam" id="PF07802">
    <property type="entry name" value="GCK"/>
    <property type="match status" value="1"/>
</dbReference>
<dbReference type="SMART" id="SM01227">
    <property type="entry name" value="GCK"/>
    <property type="match status" value="1"/>
</dbReference>
<comment type="caution">
    <text evidence="3">The sequence shown here is derived from an EMBL/GenBank/DDBJ whole genome shotgun (WGS) entry which is preliminary data.</text>
</comment>
<evidence type="ECO:0000313" key="4">
    <source>
        <dbReference type="Proteomes" id="UP001630127"/>
    </source>
</evidence>
<feature type="domain" description="GCK" evidence="2">
    <location>
        <begin position="61"/>
        <end position="141"/>
    </location>
</feature>
<organism evidence="3 4">
    <name type="scientific">Cinchona calisaya</name>
    <dbReference type="NCBI Taxonomy" id="153742"/>
    <lineage>
        <taxon>Eukaryota</taxon>
        <taxon>Viridiplantae</taxon>
        <taxon>Streptophyta</taxon>
        <taxon>Embryophyta</taxon>
        <taxon>Tracheophyta</taxon>
        <taxon>Spermatophyta</taxon>
        <taxon>Magnoliopsida</taxon>
        <taxon>eudicotyledons</taxon>
        <taxon>Gunneridae</taxon>
        <taxon>Pentapetalae</taxon>
        <taxon>asterids</taxon>
        <taxon>lamiids</taxon>
        <taxon>Gentianales</taxon>
        <taxon>Rubiaceae</taxon>
        <taxon>Cinchonoideae</taxon>
        <taxon>Cinchoneae</taxon>
        <taxon>Cinchona</taxon>
    </lineage>
</organism>
<protein>
    <recommendedName>
        <fullName evidence="2">GCK domain-containing protein</fullName>
    </recommendedName>
</protein>
<dbReference type="InterPro" id="IPR012891">
    <property type="entry name" value="GCK_dom"/>
</dbReference>
<keyword evidence="4" id="KW-1185">Reference proteome</keyword>
<feature type="compositionally biased region" description="Basic and acidic residues" evidence="1">
    <location>
        <begin position="135"/>
        <end position="156"/>
    </location>
</feature>